<dbReference type="AlphaFoldDB" id="A0A0K0FBB2"/>
<evidence type="ECO:0000313" key="1">
    <source>
        <dbReference type="Proteomes" id="UP000035680"/>
    </source>
</evidence>
<keyword evidence="1" id="KW-1185">Reference proteome</keyword>
<organism evidence="1 2">
    <name type="scientific">Strongyloides venezuelensis</name>
    <name type="common">Threadworm</name>
    <dbReference type="NCBI Taxonomy" id="75913"/>
    <lineage>
        <taxon>Eukaryota</taxon>
        <taxon>Metazoa</taxon>
        <taxon>Ecdysozoa</taxon>
        <taxon>Nematoda</taxon>
        <taxon>Chromadorea</taxon>
        <taxon>Rhabditida</taxon>
        <taxon>Tylenchina</taxon>
        <taxon>Panagrolaimomorpha</taxon>
        <taxon>Strongyloidoidea</taxon>
        <taxon>Strongyloididae</taxon>
        <taxon>Strongyloides</taxon>
    </lineage>
</organism>
<evidence type="ECO:0000313" key="2">
    <source>
        <dbReference type="WBParaSite" id="SVE_0612000.1"/>
    </source>
</evidence>
<accession>A0A0K0FBB2</accession>
<proteinExistence type="predicted"/>
<reference evidence="2" key="2">
    <citation type="submission" date="2015-08" db="UniProtKB">
        <authorList>
            <consortium name="WormBaseParasite"/>
        </authorList>
    </citation>
    <scope>IDENTIFICATION</scope>
</reference>
<dbReference type="Proteomes" id="UP000035680">
    <property type="component" value="Unassembled WGS sequence"/>
</dbReference>
<protein>
    <submittedName>
        <fullName evidence="2">Wsv419-like protein</fullName>
    </submittedName>
</protein>
<sequence>MYSKKMETLAKTHNFPMSIKYLATFMKSAEGSLTVGLFDEFARWNETSIKSTFPTTEGRILMNEEIKRMFQDLFSKPMYNVFHVSYFTAVERYPQGSYKGVLDFARMTALQSIRNVANRAAIKAVRQEGDIFIRQKFYAYYTQGLKEKAAGGKNPDSTVVTQPVKQVTNEDAPKNISGCSYFTHMLESLRTKVGVPTGLATQILSGKIWTEYVNSVSNNFQSLKIVDSRALSNSRYDLSTRDKHERYDVDIISLIDTNEVDLEDLSQIKFLLILVSGNTAAGEEFMEISVAYASERSSYDASYKRITQVENFVLKSSLVNKYSIELPYVSFIRETLAHYILYRVDINHIICSNNLENCESLAESVCFVSRSTDEKTLMADVLVASASLINYYNTWFLPEEILYVVCTNISQNMVKSLFKQYYYDCHPSLTMEGGLLFNIFPTFLESRVN</sequence>
<dbReference type="WBParaSite" id="SVE_0612000.1">
    <property type="protein sequence ID" value="SVE_0612000.1"/>
    <property type="gene ID" value="SVE_0612000"/>
</dbReference>
<name>A0A0K0FBB2_STRVS</name>
<reference evidence="1" key="1">
    <citation type="submission" date="2014-07" db="EMBL/GenBank/DDBJ databases">
        <authorList>
            <person name="Martin A.A"/>
            <person name="De Silva N."/>
        </authorList>
    </citation>
    <scope>NUCLEOTIDE SEQUENCE</scope>
</reference>